<dbReference type="Proteomes" id="UP000626244">
    <property type="component" value="Unassembled WGS sequence"/>
</dbReference>
<proteinExistence type="inferred from homology"/>
<evidence type="ECO:0000256" key="3">
    <source>
        <dbReference type="ARBA" id="ARBA00005267"/>
    </source>
</evidence>
<dbReference type="InterPro" id="IPR029039">
    <property type="entry name" value="Flavoprotein-like_sf"/>
</dbReference>
<protein>
    <recommendedName>
        <fullName evidence="8">Flavodoxin</fullName>
    </recommendedName>
</protein>
<keyword evidence="11" id="KW-1185">Reference proteome</keyword>
<dbReference type="InterPro" id="IPR008254">
    <property type="entry name" value="Flavodoxin/NO_synth"/>
</dbReference>
<dbReference type="AlphaFoldDB" id="A0A8J3AMA8"/>
<feature type="domain" description="Flavodoxin-like" evidence="9">
    <location>
        <begin position="4"/>
        <end position="144"/>
    </location>
</feature>
<name>A0A8J3AMA8_9BACI</name>
<dbReference type="RefSeq" id="WP_087999788.1">
    <property type="nucleotide sequence ID" value="NZ_BMHB01000001.1"/>
</dbReference>
<evidence type="ECO:0000256" key="5">
    <source>
        <dbReference type="ARBA" id="ARBA00022630"/>
    </source>
</evidence>
<dbReference type="InterPro" id="IPR050619">
    <property type="entry name" value="Flavodoxin"/>
</dbReference>
<evidence type="ECO:0000256" key="4">
    <source>
        <dbReference type="ARBA" id="ARBA00022448"/>
    </source>
</evidence>
<keyword evidence="4 8" id="KW-0813">Transport</keyword>
<dbReference type="PROSITE" id="PS50902">
    <property type="entry name" value="FLAVODOXIN_LIKE"/>
    <property type="match status" value="1"/>
</dbReference>
<evidence type="ECO:0000313" key="10">
    <source>
        <dbReference type="EMBL" id="GGI15375.1"/>
    </source>
</evidence>
<keyword evidence="7 8" id="KW-0249">Electron transport</keyword>
<evidence type="ECO:0000259" key="9">
    <source>
        <dbReference type="PROSITE" id="PS50902"/>
    </source>
</evidence>
<dbReference type="Gene3D" id="3.40.50.360">
    <property type="match status" value="1"/>
</dbReference>
<comment type="cofactor">
    <cofactor evidence="1 8">
        <name>FMN</name>
        <dbReference type="ChEBI" id="CHEBI:58210"/>
    </cofactor>
</comment>
<dbReference type="GO" id="GO:0010181">
    <property type="term" value="F:FMN binding"/>
    <property type="evidence" value="ECO:0007669"/>
    <property type="project" value="UniProtKB-UniRule"/>
</dbReference>
<dbReference type="PANTHER" id="PTHR42809:SF1">
    <property type="entry name" value="FLAVODOXIN 1"/>
    <property type="match status" value="1"/>
</dbReference>
<evidence type="ECO:0000313" key="11">
    <source>
        <dbReference type="Proteomes" id="UP000626244"/>
    </source>
</evidence>
<dbReference type="SUPFAM" id="SSF52218">
    <property type="entry name" value="Flavoproteins"/>
    <property type="match status" value="1"/>
</dbReference>
<dbReference type="GO" id="GO:0016651">
    <property type="term" value="F:oxidoreductase activity, acting on NAD(P)H"/>
    <property type="evidence" value="ECO:0007669"/>
    <property type="project" value="UniProtKB-ARBA"/>
</dbReference>
<dbReference type="PANTHER" id="PTHR42809">
    <property type="entry name" value="FLAVODOXIN 2"/>
    <property type="match status" value="1"/>
</dbReference>
<gene>
    <name evidence="10" type="ORF">GCM10007380_27660</name>
</gene>
<dbReference type="InterPro" id="IPR001094">
    <property type="entry name" value="Flavdoxin-like"/>
</dbReference>
<dbReference type="InterPro" id="IPR010087">
    <property type="entry name" value="Flav_short"/>
</dbReference>
<dbReference type="GO" id="GO:0009055">
    <property type="term" value="F:electron transfer activity"/>
    <property type="evidence" value="ECO:0007669"/>
    <property type="project" value="UniProtKB-UniRule"/>
</dbReference>
<comment type="similarity">
    <text evidence="3 8">Belongs to the flavodoxin family.</text>
</comment>
<keyword evidence="5 8" id="KW-0285">Flavoprotein</keyword>
<evidence type="ECO:0000256" key="7">
    <source>
        <dbReference type="ARBA" id="ARBA00022982"/>
    </source>
</evidence>
<reference evidence="11" key="1">
    <citation type="journal article" date="2019" name="Int. J. Syst. Evol. Microbiol.">
        <title>The Global Catalogue of Microorganisms (GCM) 10K type strain sequencing project: providing services to taxonomists for standard genome sequencing and annotation.</title>
        <authorList>
            <consortium name="The Broad Institute Genomics Platform"/>
            <consortium name="The Broad Institute Genome Sequencing Center for Infectious Disease"/>
            <person name="Wu L."/>
            <person name="Ma J."/>
        </authorList>
    </citation>
    <scope>NUCLEOTIDE SEQUENCE [LARGE SCALE GENOMIC DNA]</scope>
    <source>
        <strain evidence="11">CGMCC 1.14993</strain>
    </source>
</reference>
<organism evidence="10 11">
    <name type="scientific">Gottfriedia solisilvae</name>
    <dbReference type="NCBI Taxonomy" id="1516104"/>
    <lineage>
        <taxon>Bacteria</taxon>
        <taxon>Bacillati</taxon>
        <taxon>Bacillota</taxon>
        <taxon>Bacilli</taxon>
        <taxon>Bacillales</taxon>
        <taxon>Bacillaceae</taxon>
        <taxon>Gottfriedia</taxon>
    </lineage>
</organism>
<evidence type="ECO:0000256" key="6">
    <source>
        <dbReference type="ARBA" id="ARBA00022643"/>
    </source>
</evidence>
<dbReference type="Pfam" id="PF00258">
    <property type="entry name" value="Flavodoxin_1"/>
    <property type="match status" value="1"/>
</dbReference>
<keyword evidence="6 8" id="KW-0288">FMN</keyword>
<sequence>MSKILIAFASMSGNTEEIAELIKTSIEPLGHEIEMKEIENINTQKLLEYDGIILGAYTWGDGELPYEVEDFYDDIETLDLTGKKVAVFGSGDHAYPKFCAAVDILEERLMACGAEIVEQGLKVELAPETEEDIERCITFAFNFAGRLEGAAL</sequence>
<dbReference type="NCBIfam" id="TIGR01753">
    <property type="entry name" value="flav_short"/>
    <property type="match status" value="1"/>
</dbReference>
<dbReference type="NCBIfam" id="NF005246">
    <property type="entry name" value="PRK06756.1"/>
    <property type="match status" value="1"/>
</dbReference>
<comment type="caution">
    <text evidence="10">The sequence shown here is derived from an EMBL/GenBank/DDBJ whole genome shotgun (WGS) entry which is preliminary data.</text>
</comment>
<dbReference type="EMBL" id="BMHB01000001">
    <property type="protein sequence ID" value="GGI15375.1"/>
    <property type="molecule type" value="Genomic_DNA"/>
</dbReference>
<dbReference type="OrthoDB" id="9790745at2"/>
<comment type="function">
    <text evidence="2 8">Low-potential electron donor to a number of redox enzymes.</text>
</comment>
<accession>A0A8J3AMA8</accession>
<evidence type="ECO:0000256" key="1">
    <source>
        <dbReference type="ARBA" id="ARBA00001917"/>
    </source>
</evidence>
<evidence type="ECO:0000256" key="8">
    <source>
        <dbReference type="RuleBase" id="RU367037"/>
    </source>
</evidence>
<evidence type="ECO:0000256" key="2">
    <source>
        <dbReference type="ARBA" id="ARBA00003297"/>
    </source>
</evidence>
<dbReference type="PRINTS" id="PR00369">
    <property type="entry name" value="FLAVODOXIN"/>
</dbReference>
<dbReference type="NCBIfam" id="NF005216">
    <property type="entry name" value="PRK06703.1"/>
    <property type="match status" value="1"/>
</dbReference>